<name>A0A9P4W963_CURKU</name>
<evidence type="ECO:0000313" key="2">
    <source>
        <dbReference type="EMBL" id="KAF2997576.1"/>
    </source>
</evidence>
<reference evidence="2" key="1">
    <citation type="submission" date="2019-04" db="EMBL/GenBank/DDBJ databases">
        <title>Sequencing of skin fungus with MAO and IRED activity.</title>
        <authorList>
            <person name="Marsaioli A.J."/>
            <person name="Bonatto J.M.C."/>
            <person name="Reis Junior O."/>
        </authorList>
    </citation>
    <scope>NUCLEOTIDE SEQUENCE</scope>
    <source>
        <strain evidence="2">30M1</strain>
    </source>
</reference>
<dbReference type="AlphaFoldDB" id="A0A9P4W963"/>
<gene>
    <name evidence="2" type="ORF">E8E13_002068</name>
</gene>
<evidence type="ECO:0000313" key="3">
    <source>
        <dbReference type="Proteomes" id="UP000801428"/>
    </source>
</evidence>
<organism evidence="2 3">
    <name type="scientific">Curvularia kusanoi</name>
    <name type="common">Cochliobolus kusanoi</name>
    <dbReference type="NCBI Taxonomy" id="90978"/>
    <lineage>
        <taxon>Eukaryota</taxon>
        <taxon>Fungi</taxon>
        <taxon>Dikarya</taxon>
        <taxon>Ascomycota</taxon>
        <taxon>Pezizomycotina</taxon>
        <taxon>Dothideomycetes</taxon>
        <taxon>Pleosporomycetidae</taxon>
        <taxon>Pleosporales</taxon>
        <taxon>Pleosporineae</taxon>
        <taxon>Pleosporaceae</taxon>
        <taxon>Curvularia</taxon>
    </lineage>
</organism>
<accession>A0A9P4W963</accession>
<sequence length="233" mass="24216">MSSSHSSSGIGDAIKKGVGMVHGTGEAIRGNFNAALDQAGGDRAGVEKNTAIASKGANEIEHGYQRTGHGAGVTPVDTEREHLNTSQTASTNYGPHSTNTANKLDPRFDSDLDHRANPNRSSAPAIILQNDGADSATMPFGRWTPPIAPDSCHEHDHDKCYSCHAQHIHRGSISGGTNLQAAQKLDPILSTEGGSTVPGSHCADTASQQSGQIPSQPNHKDIDDSNSGATVGI</sequence>
<dbReference type="OrthoDB" id="2590867at2759"/>
<dbReference type="EMBL" id="SWKU01000022">
    <property type="protein sequence ID" value="KAF2997576.1"/>
    <property type="molecule type" value="Genomic_DNA"/>
</dbReference>
<proteinExistence type="predicted"/>
<dbReference type="PANTHER" id="PTHR39606">
    <property type="entry name" value="SURFACE PROTEIN, PUTATIVE-RELATED"/>
    <property type="match status" value="1"/>
</dbReference>
<feature type="region of interest" description="Disordered" evidence="1">
    <location>
        <begin position="189"/>
        <end position="233"/>
    </location>
</feature>
<feature type="compositionally biased region" description="Polar residues" evidence="1">
    <location>
        <begin position="205"/>
        <end position="217"/>
    </location>
</feature>
<protein>
    <submittedName>
        <fullName evidence="2">Uncharacterized protein</fullName>
    </submittedName>
</protein>
<dbReference type="PANTHER" id="PTHR39606:SF1">
    <property type="entry name" value="CELL SURFACE PROTEIN"/>
    <property type="match status" value="1"/>
</dbReference>
<dbReference type="Proteomes" id="UP000801428">
    <property type="component" value="Unassembled WGS sequence"/>
</dbReference>
<evidence type="ECO:0000256" key="1">
    <source>
        <dbReference type="SAM" id="MobiDB-lite"/>
    </source>
</evidence>
<keyword evidence="3" id="KW-1185">Reference proteome</keyword>
<comment type="caution">
    <text evidence="2">The sequence shown here is derived from an EMBL/GenBank/DDBJ whole genome shotgun (WGS) entry which is preliminary data.</text>
</comment>